<dbReference type="KEGG" id="ruv:EC9_46050"/>
<protein>
    <submittedName>
        <fullName evidence="1">Uncharacterized protein</fullName>
    </submittedName>
</protein>
<proteinExistence type="predicted"/>
<dbReference type="EMBL" id="CP036261">
    <property type="protein sequence ID" value="QDS90397.1"/>
    <property type="molecule type" value="Genomic_DNA"/>
</dbReference>
<sequence length="133" mass="15247">MSERTDADLQAFLDESLPAAQMAEIEAELRDDTDLHQRLATLRGQQDAGMHGLGAIWRRHRVSCLSREELGQFLLGVMDEQAAEYVRFHVQRIGCRYCEANLEDLQGQQREAATQTATRRRKYFQTSVGHLKK</sequence>
<name>A0A517M6B4_9BACT</name>
<dbReference type="RefSeq" id="WP_145348218.1">
    <property type="nucleotide sequence ID" value="NZ_CP036261.1"/>
</dbReference>
<dbReference type="Proteomes" id="UP000319557">
    <property type="component" value="Chromosome"/>
</dbReference>
<dbReference type="OrthoDB" id="285502at2"/>
<gene>
    <name evidence="1" type="ORF">EC9_46050</name>
</gene>
<evidence type="ECO:0000313" key="1">
    <source>
        <dbReference type="EMBL" id="QDS90397.1"/>
    </source>
</evidence>
<reference evidence="1 2" key="1">
    <citation type="submission" date="2019-02" db="EMBL/GenBank/DDBJ databases">
        <title>Deep-cultivation of Planctomycetes and their phenomic and genomic characterization uncovers novel biology.</title>
        <authorList>
            <person name="Wiegand S."/>
            <person name="Jogler M."/>
            <person name="Boedeker C."/>
            <person name="Pinto D."/>
            <person name="Vollmers J."/>
            <person name="Rivas-Marin E."/>
            <person name="Kohn T."/>
            <person name="Peeters S.H."/>
            <person name="Heuer A."/>
            <person name="Rast P."/>
            <person name="Oberbeckmann S."/>
            <person name="Bunk B."/>
            <person name="Jeske O."/>
            <person name="Meyerdierks A."/>
            <person name="Storesund J.E."/>
            <person name="Kallscheuer N."/>
            <person name="Luecker S."/>
            <person name="Lage O.M."/>
            <person name="Pohl T."/>
            <person name="Merkel B.J."/>
            <person name="Hornburger P."/>
            <person name="Mueller R.-W."/>
            <person name="Bruemmer F."/>
            <person name="Labrenz M."/>
            <person name="Spormann A.M."/>
            <person name="Op den Camp H."/>
            <person name="Overmann J."/>
            <person name="Amann R."/>
            <person name="Jetten M.S.M."/>
            <person name="Mascher T."/>
            <person name="Medema M.H."/>
            <person name="Devos D.P."/>
            <person name="Kaster A.-K."/>
            <person name="Ovreas L."/>
            <person name="Rohde M."/>
            <person name="Galperin M.Y."/>
            <person name="Jogler C."/>
        </authorList>
    </citation>
    <scope>NUCLEOTIDE SEQUENCE [LARGE SCALE GENOMIC DNA]</scope>
    <source>
        <strain evidence="1 2">EC9</strain>
    </source>
</reference>
<dbReference type="AlphaFoldDB" id="A0A517M6B4"/>
<organism evidence="1 2">
    <name type="scientific">Rosistilla ulvae</name>
    <dbReference type="NCBI Taxonomy" id="1930277"/>
    <lineage>
        <taxon>Bacteria</taxon>
        <taxon>Pseudomonadati</taxon>
        <taxon>Planctomycetota</taxon>
        <taxon>Planctomycetia</taxon>
        <taxon>Pirellulales</taxon>
        <taxon>Pirellulaceae</taxon>
        <taxon>Rosistilla</taxon>
    </lineage>
</organism>
<evidence type="ECO:0000313" key="2">
    <source>
        <dbReference type="Proteomes" id="UP000319557"/>
    </source>
</evidence>
<accession>A0A517M6B4</accession>
<keyword evidence="2" id="KW-1185">Reference proteome</keyword>